<protein>
    <submittedName>
        <fullName evidence="3">Uncharacterized protein</fullName>
    </submittedName>
</protein>
<evidence type="ECO:0000313" key="4">
    <source>
        <dbReference type="Proteomes" id="UP000032304"/>
    </source>
</evidence>
<dbReference type="EMBL" id="CM001749">
    <property type="protein sequence ID" value="KJB65912.1"/>
    <property type="molecule type" value="Genomic_DNA"/>
</dbReference>
<organism evidence="3 4">
    <name type="scientific">Gossypium raimondii</name>
    <name type="common">Peruvian cotton</name>
    <name type="synonym">Gossypium klotzschianum subsp. raimondii</name>
    <dbReference type="NCBI Taxonomy" id="29730"/>
    <lineage>
        <taxon>Eukaryota</taxon>
        <taxon>Viridiplantae</taxon>
        <taxon>Streptophyta</taxon>
        <taxon>Embryophyta</taxon>
        <taxon>Tracheophyta</taxon>
        <taxon>Spermatophyta</taxon>
        <taxon>Magnoliopsida</taxon>
        <taxon>eudicotyledons</taxon>
        <taxon>Gunneridae</taxon>
        <taxon>Pentapetalae</taxon>
        <taxon>rosids</taxon>
        <taxon>malvids</taxon>
        <taxon>Malvales</taxon>
        <taxon>Malvaceae</taxon>
        <taxon>Malvoideae</taxon>
        <taxon>Gossypium</taxon>
    </lineage>
</organism>
<feature type="chain" id="PRO_5002250857" evidence="2">
    <location>
        <begin position="23"/>
        <end position="152"/>
    </location>
</feature>
<feature type="transmembrane region" description="Helical" evidence="1">
    <location>
        <begin position="103"/>
        <end position="120"/>
    </location>
</feature>
<reference evidence="3 4" key="1">
    <citation type="journal article" date="2012" name="Nature">
        <title>Repeated polyploidization of Gossypium genomes and the evolution of spinnable cotton fibres.</title>
        <authorList>
            <person name="Paterson A.H."/>
            <person name="Wendel J.F."/>
            <person name="Gundlach H."/>
            <person name="Guo H."/>
            <person name="Jenkins J."/>
            <person name="Jin D."/>
            <person name="Llewellyn D."/>
            <person name="Showmaker K.C."/>
            <person name="Shu S."/>
            <person name="Udall J."/>
            <person name="Yoo M.J."/>
            <person name="Byers R."/>
            <person name="Chen W."/>
            <person name="Doron-Faigenboim A."/>
            <person name="Duke M.V."/>
            <person name="Gong L."/>
            <person name="Grimwood J."/>
            <person name="Grover C."/>
            <person name="Grupp K."/>
            <person name="Hu G."/>
            <person name="Lee T.H."/>
            <person name="Li J."/>
            <person name="Lin L."/>
            <person name="Liu T."/>
            <person name="Marler B.S."/>
            <person name="Page J.T."/>
            <person name="Roberts A.W."/>
            <person name="Romanel E."/>
            <person name="Sanders W.S."/>
            <person name="Szadkowski E."/>
            <person name="Tan X."/>
            <person name="Tang H."/>
            <person name="Xu C."/>
            <person name="Wang J."/>
            <person name="Wang Z."/>
            <person name="Zhang D."/>
            <person name="Zhang L."/>
            <person name="Ashrafi H."/>
            <person name="Bedon F."/>
            <person name="Bowers J.E."/>
            <person name="Brubaker C.L."/>
            <person name="Chee P.W."/>
            <person name="Das S."/>
            <person name="Gingle A.R."/>
            <person name="Haigler C.H."/>
            <person name="Harker D."/>
            <person name="Hoffmann L.V."/>
            <person name="Hovav R."/>
            <person name="Jones D.C."/>
            <person name="Lemke C."/>
            <person name="Mansoor S."/>
            <person name="ur Rahman M."/>
            <person name="Rainville L.N."/>
            <person name="Rambani A."/>
            <person name="Reddy U.K."/>
            <person name="Rong J.K."/>
            <person name="Saranga Y."/>
            <person name="Scheffler B.E."/>
            <person name="Scheffler J.A."/>
            <person name="Stelly D.M."/>
            <person name="Triplett B.A."/>
            <person name="Van Deynze A."/>
            <person name="Vaslin M.F."/>
            <person name="Waghmare V.N."/>
            <person name="Walford S.A."/>
            <person name="Wright R.J."/>
            <person name="Zaki E.A."/>
            <person name="Zhang T."/>
            <person name="Dennis E.S."/>
            <person name="Mayer K.F."/>
            <person name="Peterson D.G."/>
            <person name="Rokhsar D.S."/>
            <person name="Wang X."/>
            <person name="Schmutz J."/>
        </authorList>
    </citation>
    <scope>NUCLEOTIDE SEQUENCE [LARGE SCALE GENOMIC DNA]</scope>
</reference>
<keyword evidence="1" id="KW-0812">Transmembrane</keyword>
<keyword evidence="1" id="KW-1133">Transmembrane helix</keyword>
<sequence length="152" mass="17201">MAALVVPFSLAASVVPFPLASSLSLYSPKIKNMNFLNSRIYPSLYRYLPITPSTQSLSMFFFMGFFEFSHSPSSFRESCTTTFSFLSPSSLLFPFSLSFNKNSVLNGVLLFLQVLIFQFEQVNKNKGFFGFFGFSFLFLLIGMGYGFLGYKF</sequence>
<accession>A0A0D2R6F0</accession>
<dbReference type="Gramene" id="KJB65912">
    <property type="protein sequence ID" value="KJB65912"/>
    <property type="gene ID" value="B456_010G119100"/>
</dbReference>
<feature type="signal peptide" evidence="2">
    <location>
        <begin position="1"/>
        <end position="22"/>
    </location>
</feature>
<name>A0A0D2R6F0_GOSRA</name>
<proteinExistence type="predicted"/>
<dbReference type="AlphaFoldDB" id="A0A0D2R6F0"/>
<evidence type="ECO:0000256" key="1">
    <source>
        <dbReference type="SAM" id="Phobius"/>
    </source>
</evidence>
<keyword evidence="4" id="KW-1185">Reference proteome</keyword>
<keyword evidence="2" id="KW-0732">Signal</keyword>
<gene>
    <name evidence="3" type="ORF">B456_010G119100</name>
</gene>
<keyword evidence="1" id="KW-0472">Membrane</keyword>
<evidence type="ECO:0000256" key="2">
    <source>
        <dbReference type="SAM" id="SignalP"/>
    </source>
</evidence>
<evidence type="ECO:0000313" key="3">
    <source>
        <dbReference type="EMBL" id="KJB65912.1"/>
    </source>
</evidence>
<feature type="transmembrane region" description="Helical" evidence="1">
    <location>
        <begin position="46"/>
        <end position="66"/>
    </location>
</feature>
<feature type="transmembrane region" description="Helical" evidence="1">
    <location>
        <begin position="127"/>
        <end position="148"/>
    </location>
</feature>
<dbReference type="Proteomes" id="UP000032304">
    <property type="component" value="Chromosome 10"/>
</dbReference>